<evidence type="ECO:0000313" key="2">
    <source>
        <dbReference type="Proteomes" id="UP000177025"/>
    </source>
</evidence>
<accession>A0A1F4UD39</accession>
<dbReference type="EMBL" id="MEUM01000047">
    <property type="protein sequence ID" value="OGC42878.1"/>
    <property type="molecule type" value="Genomic_DNA"/>
</dbReference>
<reference evidence="1 2" key="1">
    <citation type="journal article" date="2016" name="Nat. Commun.">
        <title>Thousands of microbial genomes shed light on interconnected biogeochemical processes in an aquifer system.</title>
        <authorList>
            <person name="Anantharaman K."/>
            <person name="Brown C.T."/>
            <person name="Hug L.A."/>
            <person name="Sharon I."/>
            <person name="Castelle C.J."/>
            <person name="Probst A.J."/>
            <person name="Thomas B.C."/>
            <person name="Singh A."/>
            <person name="Wilkins M.J."/>
            <person name="Karaoz U."/>
            <person name="Brodie E.L."/>
            <person name="Williams K.H."/>
            <person name="Hubbard S.S."/>
            <person name="Banfield J.F."/>
        </authorList>
    </citation>
    <scope>NUCLEOTIDE SEQUENCE [LARGE SCALE GENOMIC DNA]</scope>
</reference>
<organism evidence="1 2">
    <name type="scientific">candidate division WOR-3 bacterium RBG_13_43_14</name>
    <dbReference type="NCBI Taxonomy" id="1802590"/>
    <lineage>
        <taxon>Bacteria</taxon>
        <taxon>Bacteria division WOR-3</taxon>
    </lineage>
</organism>
<evidence type="ECO:0000313" key="1">
    <source>
        <dbReference type="EMBL" id="OGC42878.1"/>
    </source>
</evidence>
<proteinExistence type="predicted"/>
<gene>
    <name evidence="1" type="ORF">A2Y85_02305</name>
</gene>
<dbReference type="Proteomes" id="UP000177025">
    <property type="component" value="Unassembled WGS sequence"/>
</dbReference>
<name>A0A1F4UD39_UNCW3</name>
<comment type="caution">
    <text evidence="1">The sequence shown here is derived from an EMBL/GenBank/DDBJ whole genome shotgun (WGS) entry which is preliminary data.</text>
</comment>
<dbReference type="InterPro" id="IPR038461">
    <property type="entry name" value="Schlafen_AlbA_2_dom_sf"/>
</dbReference>
<sequence>MREVTEEKSRCAILDLKESEIVELKPSLSQIDRIVETVAAMANASGGKNGGLQNRILSMPAQVL</sequence>
<dbReference type="AlphaFoldDB" id="A0A1F4UD39"/>
<dbReference type="Gene3D" id="3.30.950.30">
    <property type="entry name" value="Schlafen, AAA domain"/>
    <property type="match status" value="1"/>
</dbReference>
<protein>
    <submittedName>
        <fullName evidence="1">Uncharacterized protein</fullName>
    </submittedName>
</protein>